<proteinExistence type="inferred from homology"/>
<dbReference type="GO" id="GO:0005886">
    <property type="term" value="C:plasma membrane"/>
    <property type="evidence" value="ECO:0007669"/>
    <property type="project" value="UniProtKB-SubCell"/>
</dbReference>
<dbReference type="Gene3D" id="1.10.3720.10">
    <property type="entry name" value="MetI-like"/>
    <property type="match status" value="1"/>
</dbReference>
<sequence length="287" mass="30767">MSSTTTSPSVSPFQLFLMRFKREKLAIAAGITLLIMILMALFAPLLLSHGPNDFDYNRILMPPSPENWVGTDIYGRDLFTRLVYGARVSLTVGFLSVTIGALVGSFIGILAAYRGGWLDSIVMRAADVLFAFPSFLLAIAIVAVLGGGIMNVIIAIAIFSAPTFARITRSSALSVLNSQFVRAATTMGASHSRIMFVHILPSTISGILVYFTMRVGTSVLTAASLSFLGMGAQPPSPEWGAMLASSRDFIAVDGYMYLTLYPGLCIFLTVLCCNVLGDGLRTALDPK</sequence>
<dbReference type="GO" id="GO:0071916">
    <property type="term" value="F:dipeptide transmembrane transporter activity"/>
    <property type="evidence" value="ECO:0007669"/>
    <property type="project" value="TreeGrafter"/>
</dbReference>
<keyword evidence="13" id="KW-1185">Reference proteome</keyword>
<dbReference type="PANTHER" id="PTHR43386:SF3">
    <property type="entry name" value="GLUTATHIONE TRANSPORT SYSTEM PERMEASE PROTEIN GSID"/>
    <property type="match status" value="1"/>
</dbReference>
<dbReference type="Proteomes" id="UP000027997">
    <property type="component" value="Unassembled WGS sequence"/>
</dbReference>
<evidence type="ECO:0000256" key="1">
    <source>
        <dbReference type="ARBA" id="ARBA00004651"/>
    </source>
</evidence>
<feature type="transmembrane region" description="Helical" evidence="10">
    <location>
        <begin position="88"/>
        <end position="113"/>
    </location>
</feature>
<evidence type="ECO:0000256" key="7">
    <source>
        <dbReference type="ARBA" id="ARBA00023136"/>
    </source>
</evidence>
<dbReference type="InterPro" id="IPR035906">
    <property type="entry name" value="MetI-like_sf"/>
</dbReference>
<gene>
    <name evidence="12" type="ORF">GV64_21130</name>
</gene>
<dbReference type="CDD" id="cd06261">
    <property type="entry name" value="TM_PBP2"/>
    <property type="match status" value="1"/>
</dbReference>
<dbReference type="InterPro" id="IPR000515">
    <property type="entry name" value="MetI-like"/>
</dbReference>
<evidence type="ECO:0000313" key="13">
    <source>
        <dbReference type="Proteomes" id="UP000027997"/>
    </source>
</evidence>
<dbReference type="SUPFAM" id="SSF161098">
    <property type="entry name" value="MetI-like"/>
    <property type="match status" value="1"/>
</dbReference>
<keyword evidence="7 10" id="KW-0472">Membrane</keyword>
<feature type="domain" description="ABC transmembrane type-1" evidence="11">
    <location>
        <begin position="86"/>
        <end position="277"/>
    </location>
</feature>
<evidence type="ECO:0000256" key="3">
    <source>
        <dbReference type="ARBA" id="ARBA00022448"/>
    </source>
</evidence>
<feature type="transmembrane region" description="Helical" evidence="10">
    <location>
        <begin position="194"/>
        <end position="211"/>
    </location>
</feature>
<feature type="transmembrane region" description="Helical" evidence="10">
    <location>
        <begin position="134"/>
        <end position="159"/>
    </location>
</feature>
<reference evidence="12 13" key="1">
    <citation type="submission" date="2014-06" db="EMBL/GenBank/DDBJ databases">
        <title>Whole Genome Sequences of Three Symbiotic Endozoicomonas Bacteria.</title>
        <authorList>
            <person name="Neave M.J."/>
            <person name="Apprill A."/>
            <person name="Voolstra C.R."/>
        </authorList>
    </citation>
    <scope>NUCLEOTIDE SEQUENCE [LARGE SCALE GENOMIC DNA]</scope>
    <source>
        <strain evidence="12 13">DSM 22380</strain>
    </source>
</reference>
<evidence type="ECO:0000313" key="12">
    <source>
        <dbReference type="EMBL" id="KEI72893.1"/>
    </source>
</evidence>
<keyword evidence="4" id="KW-1003">Cell membrane</keyword>
<evidence type="ECO:0000259" key="11">
    <source>
        <dbReference type="PROSITE" id="PS50928"/>
    </source>
</evidence>
<accession>A0A081KFG7</accession>
<evidence type="ECO:0000256" key="10">
    <source>
        <dbReference type="RuleBase" id="RU363032"/>
    </source>
</evidence>
<evidence type="ECO:0000256" key="5">
    <source>
        <dbReference type="ARBA" id="ARBA00022692"/>
    </source>
</evidence>
<dbReference type="AlphaFoldDB" id="A0A081KFG7"/>
<evidence type="ECO:0000256" key="2">
    <source>
        <dbReference type="ARBA" id="ARBA00009306"/>
    </source>
</evidence>
<keyword evidence="5 10" id="KW-0812">Transmembrane</keyword>
<comment type="caution">
    <text evidence="12">The sequence shown here is derived from an EMBL/GenBank/DDBJ whole genome shotgun (WGS) entry which is preliminary data.</text>
</comment>
<name>A0A081KFG7_9GAMM</name>
<evidence type="ECO:0000256" key="8">
    <source>
        <dbReference type="ARBA" id="ARBA00037215"/>
    </source>
</evidence>
<evidence type="ECO:0000256" key="6">
    <source>
        <dbReference type="ARBA" id="ARBA00022989"/>
    </source>
</evidence>
<comment type="subcellular location">
    <subcellularLocation>
        <location evidence="1 10">Cell membrane</location>
        <topology evidence="1 10">Multi-pass membrane protein</topology>
    </subcellularLocation>
</comment>
<evidence type="ECO:0000256" key="9">
    <source>
        <dbReference type="ARBA" id="ARBA00041106"/>
    </source>
</evidence>
<dbReference type="EMBL" id="JOJP01000001">
    <property type="protein sequence ID" value="KEI72893.1"/>
    <property type="molecule type" value="Genomic_DNA"/>
</dbReference>
<feature type="transmembrane region" description="Helical" evidence="10">
    <location>
        <begin position="25"/>
        <end position="47"/>
    </location>
</feature>
<comment type="similarity">
    <text evidence="2 10">Belongs to the binding-protein-dependent transport system permease family.</text>
</comment>
<protein>
    <recommendedName>
        <fullName evidence="9">Glutathione transport system permease protein GsiD</fullName>
    </recommendedName>
</protein>
<organism evidence="12 13">
    <name type="scientific">Endozoicomonas elysicola</name>
    <dbReference type="NCBI Taxonomy" id="305900"/>
    <lineage>
        <taxon>Bacteria</taxon>
        <taxon>Pseudomonadati</taxon>
        <taxon>Pseudomonadota</taxon>
        <taxon>Gammaproteobacteria</taxon>
        <taxon>Oceanospirillales</taxon>
        <taxon>Endozoicomonadaceae</taxon>
        <taxon>Endozoicomonas</taxon>
    </lineage>
</organism>
<keyword evidence="3 10" id="KW-0813">Transport</keyword>
<comment type="function">
    <text evidence="8">Part of the ABC transporter complex GsiABCD involved in glutathione import. Probably responsible for the translocation of the substrate across the membrane.</text>
</comment>
<dbReference type="STRING" id="305900.GV64_21130"/>
<dbReference type="InterPro" id="IPR025966">
    <property type="entry name" value="OppC_N"/>
</dbReference>
<dbReference type="Pfam" id="PF00528">
    <property type="entry name" value="BPD_transp_1"/>
    <property type="match status" value="1"/>
</dbReference>
<dbReference type="PROSITE" id="PS50928">
    <property type="entry name" value="ABC_TM1"/>
    <property type="match status" value="1"/>
</dbReference>
<dbReference type="InterPro" id="IPR050366">
    <property type="entry name" value="BP-dependent_transpt_permease"/>
</dbReference>
<dbReference type="Pfam" id="PF12911">
    <property type="entry name" value="OppC_N"/>
    <property type="match status" value="1"/>
</dbReference>
<dbReference type="PANTHER" id="PTHR43386">
    <property type="entry name" value="OLIGOPEPTIDE TRANSPORT SYSTEM PERMEASE PROTEIN APPC"/>
    <property type="match status" value="1"/>
</dbReference>
<keyword evidence="6 10" id="KW-1133">Transmembrane helix</keyword>
<dbReference type="RefSeq" id="WP_020581583.1">
    <property type="nucleotide sequence ID" value="NZ_JOJP01000001.1"/>
</dbReference>
<evidence type="ECO:0000256" key="4">
    <source>
        <dbReference type="ARBA" id="ARBA00022475"/>
    </source>
</evidence>
<dbReference type="eggNOG" id="COG1173">
    <property type="taxonomic scope" value="Bacteria"/>
</dbReference>
<feature type="transmembrane region" description="Helical" evidence="10">
    <location>
        <begin position="255"/>
        <end position="277"/>
    </location>
</feature>